<comment type="catalytic activity">
    <reaction evidence="4">
        <text>O-phospho-L-tyrosyl-[protein] + H2O = L-tyrosyl-[protein] + phosphate</text>
        <dbReference type="Rhea" id="RHEA:10684"/>
        <dbReference type="Rhea" id="RHEA-COMP:10136"/>
        <dbReference type="Rhea" id="RHEA-COMP:20101"/>
        <dbReference type="ChEBI" id="CHEBI:15377"/>
        <dbReference type="ChEBI" id="CHEBI:43474"/>
        <dbReference type="ChEBI" id="CHEBI:46858"/>
        <dbReference type="ChEBI" id="CHEBI:61978"/>
        <dbReference type="EC" id="3.1.3.48"/>
    </reaction>
</comment>
<dbReference type="RefSeq" id="WP_139202298.1">
    <property type="nucleotide sequence ID" value="NZ_FOAF01000006.1"/>
</dbReference>
<dbReference type="InterPro" id="IPR016667">
    <property type="entry name" value="Caps_polysacc_synth_CpsB/CapC"/>
</dbReference>
<dbReference type="EMBL" id="FOAF01000006">
    <property type="protein sequence ID" value="SEL99052.1"/>
    <property type="molecule type" value="Genomic_DNA"/>
</dbReference>
<dbReference type="Proteomes" id="UP000199421">
    <property type="component" value="Unassembled WGS sequence"/>
</dbReference>
<evidence type="ECO:0000313" key="6">
    <source>
        <dbReference type="Proteomes" id="UP000199421"/>
    </source>
</evidence>
<dbReference type="GO" id="GO:0030145">
    <property type="term" value="F:manganese ion binding"/>
    <property type="evidence" value="ECO:0007669"/>
    <property type="project" value="InterPro"/>
</dbReference>
<reference evidence="6" key="1">
    <citation type="submission" date="2016-10" db="EMBL/GenBank/DDBJ databases">
        <authorList>
            <person name="Varghese N."/>
            <person name="Submissions S."/>
        </authorList>
    </citation>
    <scope>NUCLEOTIDE SEQUENCE [LARGE SCALE GENOMIC DNA]</scope>
    <source>
        <strain evidence="6">DSM 18733</strain>
    </source>
</reference>
<evidence type="ECO:0000313" key="5">
    <source>
        <dbReference type="EMBL" id="SEL99052.1"/>
    </source>
</evidence>
<comment type="similarity">
    <text evidence="1">Belongs to the metallo-dependent hydrolases superfamily. CpsB/CapC family.</text>
</comment>
<dbReference type="GO" id="GO:0004725">
    <property type="term" value="F:protein tyrosine phosphatase activity"/>
    <property type="evidence" value="ECO:0007669"/>
    <property type="project" value="UniProtKB-EC"/>
</dbReference>
<protein>
    <recommendedName>
        <fullName evidence="2">protein-tyrosine-phosphatase</fullName>
        <ecNumber evidence="2">3.1.3.48</ecNumber>
    </recommendedName>
</protein>
<sequence>MISILPNDTTSISVGSLLGVDMHIDLLNSSSDFFATNDVTEGLKISGYNAIIGAALDNESANQTIMEAALPIRTVRLYHLETETAELQESELVCFGKNYVLLQASSAILSKDLEDGIADLKQRGYTPILVKAEQYECLQDNYRNIQRVILQGCLFETDMLSLTGHNGIESKRLAQKLFKEERVSFAGSGACSADEQYMVNELFHSKKLVKQLQSPQIKNKELLTTY</sequence>
<dbReference type="AlphaFoldDB" id="A0A1H7UPV3"/>
<evidence type="ECO:0000256" key="2">
    <source>
        <dbReference type="ARBA" id="ARBA00013064"/>
    </source>
</evidence>
<dbReference type="STRING" id="407022.SAMN05661044_03896"/>
<evidence type="ECO:0000256" key="1">
    <source>
        <dbReference type="ARBA" id="ARBA00005750"/>
    </source>
</evidence>
<gene>
    <name evidence="5" type="ORF">SAMN05661044_03896</name>
</gene>
<evidence type="ECO:0000256" key="4">
    <source>
        <dbReference type="ARBA" id="ARBA00051722"/>
    </source>
</evidence>
<proteinExistence type="inferred from homology"/>
<dbReference type="Pfam" id="PF19567">
    <property type="entry name" value="CpsB_CapC"/>
    <property type="match status" value="1"/>
</dbReference>
<evidence type="ECO:0000256" key="3">
    <source>
        <dbReference type="ARBA" id="ARBA00022801"/>
    </source>
</evidence>
<organism evidence="5 6">
    <name type="scientific">Olivibacter domesticus</name>
    <name type="common">Pseudosphingobacterium domesticum</name>
    <dbReference type="NCBI Taxonomy" id="407022"/>
    <lineage>
        <taxon>Bacteria</taxon>
        <taxon>Pseudomonadati</taxon>
        <taxon>Bacteroidota</taxon>
        <taxon>Sphingobacteriia</taxon>
        <taxon>Sphingobacteriales</taxon>
        <taxon>Sphingobacteriaceae</taxon>
        <taxon>Olivibacter</taxon>
    </lineage>
</organism>
<dbReference type="EC" id="3.1.3.48" evidence="2"/>
<name>A0A1H7UPV3_OLID1</name>
<dbReference type="PANTHER" id="PTHR39181:SF1">
    <property type="entry name" value="TYROSINE-PROTEIN PHOSPHATASE YWQE"/>
    <property type="match status" value="1"/>
</dbReference>
<dbReference type="Gene3D" id="3.20.20.140">
    <property type="entry name" value="Metal-dependent hydrolases"/>
    <property type="match status" value="1"/>
</dbReference>
<keyword evidence="6" id="KW-1185">Reference proteome</keyword>
<keyword evidence="3" id="KW-0378">Hydrolase</keyword>
<accession>A0A1H7UPV3</accession>
<dbReference type="PANTHER" id="PTHR39181">
    <property type="entry name" value="TYROSINE-PROTEIN PHOSPHATASE YWQE"/>
    <property type="match status" value="1"/>
</dbReference>
<dbReference type="OrthoDB" id="796530at2"/>